<dbReference type="Proteomes" id="UP000830375">
    <property type="component" value="Unassembled WGS sequence"/>
</dbReference>
<evidence type="ECO:0000313" key="4">
    <source>
        <dbReference type="Proteomes" id="UP000830375"/>
    </source>
</evidence>
<dbReference type="PROSITE" id="PS51084">
    <property type="entry name" value="HIT_2"/>
    <property type="match status" value="2"/>
</dbReference>
<protein>
    <submittedName>
        <fullName evidence="3">Histidine triad nucleotide-binding protein 3</fullName>
    </submittedName>
</protein>
<evidence type="ECO:0000313" key="3">
    <source>
        <dbReference type="EMBL" id="KAI2651976.1"/>
    </source>
</evidence>
<dbReference type="InterPro" id="IPR011146">
    <property type="entry name" value="HIT-like"/>
</dbReference>
<dbReference type="PANTHER" id="PTHR12486">
    <property type="entry name" value="APRATAXIN-RELATED"/>
    <property type="match status" value="1"/>
</dbReference>
<evidence type="ECO:0000256" key="1">
    <source>
        <dbReference type="PROSITE-ProRule" id="PRU00464"/>
    </source>
</evidence>
<dbReference type="Gene3D" id="3.30.428.10">
    <property type="entry name" value="HIT-like"/>
    <property type="match status" value="2"/>
</dbReference>
<accession>A0ABQ8LP15</accession>
<evidence type="ECO:0000259" key="2">
    <source>
        <dbReference type="PROSITE" id="PS51084"/>
    </source>
</evidence>
<dbReference type="SUPFAM" id="SSF54197">
    <property type="entry name" value="HIT-like"/>
    <property type="match status" value="2"/>
</dbReference>
<proteinExistence type="predicted"/>
<organism evidence="3 4">
    <name type="scientific">Labeo rohita</name>
    <name type="common">Indian major carp</name>
    <name type="synonym">Cyprinus rohita</name>
    <dbReference type="NCBI Taxonomy" id="84645"/>
    <lineage>
        <taxon>Eukaryota</taxon>
        <taxon>Metazoa</taxon>
        <taxon>Chordata</taxon>
        <taxon>Craniata</taxon>
        <taxon>Vertebrata</taxon>
        <taxon>Euteleostomi</taxon>
        <taxon>Actinopterygii</taxon>
        <taxon>Neopterygii</taxon>
        <taxon>Teleostei</taxon>
        <taxon>Ostariophysi</taxon>
        <taxon>Cypriniformes</taxon>
        <taxon>Cyprinidae</taxon>
        <taxon>Labeoninae</taxon>
        <taxon>Labeonini</taxon>
        <taxon>Labeo</taxon>
    </lineage>
</organism>
<keyword evidence="4" id="KW-1185">Reference proteome</keyword>
<dbReference type="Pfam" id="PF11969">
    <property type="entry name" value="DcpS_C"/>
    <property type="match status" value="2"/>
</dbReference>
<gene>
    <name evidence="3" type="ORF">H4Q32_014786</name>
</gene>
<dbReference type="PANTHER" id="PTHR12486:SF6">
    <property type="entry name" value="ADENOSINE 5'-MONOPHOSPHORAMIDASE HINT3"/>
    <property type="match status" value="1"/>
</dbReference>
<feature type="domain" description="HIT" evidence="2">
    <location>
        <begin position="23"/>
        <end position="131"/>
    </location>
</feature>
<sequence>MAGEKCVSDNQQDFSDDDVETCIFCQIANREYPHTEILAEDEDIVCFEDIDPGAPHHYLVVPKKHIYSCLSLQADDIKLVKKMAAVGRDVLKAKNVTNLEDISLGFHVPPKITVPHLHLHVLAPFSQVFKWAEFKYTSFWYITEEELLQRLMKNEKDERIGHINRILPEVAIDPVGSVSFVLNTIVRMAGEKCVSDNQQDFSDDDVETCIFCQIANREYPHTEILAEDEDIVCFEDIDPGAPHHYLVVPKKHIYSCLSLQADDIKLVKKMAAVGRDVLKAKNVTNLEDISLGFHVPPKITVPHLHLHVLAPFSQVFKWAEFKYTSFWYITEEELLQRLMKNEKDERIGHINRILPEVAM</sequence>
<reference evidence="3 4" key="1">
    <citation type="submission" date="2022-01" db="EMBL/GenBank/DDBJ databases">
        <title>A high-quality chromosome-level genome assembly of rohu carp, Labeo rohita.</title>
        <authorList>
            <person name="Arick M.A. II"/>
            <person name="Hsu C.-Y."/>
            <person name="Magbanua Z."/>
            <person name="Pechanova O."/>
            <person name="Grover C."/>
            <person name="Miller E."/>
            <person name="Thrash A."/>
            <person name="Ezzel L."/>
            <person name="Alam S."/>
            <person name="Benzie J."/>
            <person name="Hamilton M."/>
            <person name="Karsi A."/>
            <person name="Lawrence M.L."/>
            <person name="Peterson D.G."/>
        </authorList>
    </citation>
    <scope>NUCLEOTIDE SEQUENCE [LARGE SCALE GENOMIC DNA]</scope>
    <source>
        <strain evidence="4">BAU-BD-2019</strain>
        <tissue evidence="3">Blood</tissue>
    </source>
</reference>
<name>A0ABQ8LP15_LABRO</name>
<dbReference type="InterPro" id="IPR036265">
    <property type="entry name" value="HIT-like_sf"/>
</dbReference>
<feature type="short sequence motif" description="Histidine triad motif" evidence="1">
    <location>
        <begin position="116"/>
        <end position="120"/>
    </location>
</feature>
<comment type="caution">
    <text evidence="3">The sequence shown here is derived from an EMBL/GenBank/DDBJ whole genome shotgun (WGS) entry which is preliminary data.</text>
</comment>
<feature type="short sequence motif" description="Histidine triad motif" evidence="1">
    <location>
        <begin position="303"/>
        <end position="307"/>
    </location>
</feature>
<dbReference type="EMBL" id="JACTAM010000020">
    <property type="protein sequence ID" value="KAI2651976.1"/>
    <property type="molecule type" value="Genomic_DNA"/>
</dbReference>
<feature type="domain" description="HIT" evidence="2">
    <location>
        <begin position="210"/>
        <end position="318"/>
    </location>
</feature>